<dbReference type="Proteomes" id="UP000294558">
    <property type="component" value="Unassembled WGS sequence"/>
</dbReference>
<dbReference type="InterPro" id="IPR001845">
    <property type="entry name" value="HTH_ArsR_DNA-bd_dom"/>
</dbReference>
<dbReference type="OrthoDB" id="3399802at2"/>
<protein>
    <submittedName>
        <fullName evidence="2">Transcriptional regulator</fullName>
    </submittedName>
</protein>
<dbReference type="CDD" id="cd00090">
    <property type="entry name" value="HTH_ARSR"/>
    <property type="match status" value="1"/>
</dbReference>
<dbReference type="GO" id="GO:0003700">
    <property type="term" value="F:DNA-binding transcription factor activity"/>
    <property type="evidence" value="ECO:0007669"/>
    <property type="project" value="InterPro"/>
</dbReference>
<accession>A0A4R7HVN8</accession>
<evidence type="ECO:0000313" key="3">
    <source>
        <dbReference type="Proteomes" id="UP000294558"/>
    </source>
</evidence>
<dbReference type="InterPro" id="IPR011991">
    <property type="entry name" value="ArsR-like_HTH"/>
</dbReference>
<evidence type="ECO:0000259" key="1">
    <source>
        <dbReference type="PROSITE" id="PS50987"/>
    </source>
</evidence>
<dbReference type="SUPFAM" id="SSF46785">
    <property type="entry name" value="Winged helix' DNA-binding domain"/>
    <property type="match status" value="1"/>
</dbReference>
<dbReference type="SMART" id="SM00418">
    <property type="entry name" value="HTH_ARSR"/>
    <property type="match status" value="1"/>
</dbReference>
<dbReference type="Gene3D" id="1.10.10.10">
    <property type="entry name" value="Winged helix-like DNA-binding domain superfamily/Winged helix DNA-binding domain"/>
    <property type="match status" value="1"/>
</dbReference>
<feature type="domain" description="HTH arsR-type" evidence="1">
    <location>
        <begin position="16"/>
        <end position="112"/>
    </location>
</feature>
<dbReference type="AlphaFoldDB" id="A0A4R7HVN8"/>
<dbReference type="InterPro" id="IPR036388">
    <property type="entry name" value="WH-like_DNA-bd_sf"/>
</dbReference>
<dbReference type="Pfam" id="PF12840">
    <property type="entry name" value="HTH_20"/>
    <property type="match status" value="1"/>
</dbReference>
<sequence>MAAERDHRPPAVVDAPDLTDPAARLQLFKTLGDNTRYAIYLELARSARPLTTAEIADLIELHPNTVRPHLERMRDVGLVSVEVAGRGDVGRPQHRYSLSDAAPSLGLEPPVLPVLARMVLSMAERLGAGPTDAFAVGEDEGHARSVAFRSAPSSLEAVVSDLDRLGFDPVVHGDPDDDELAVVAFANCPFGDLAERHPDLVCSLHHGLIAGFLAELGDTDVREFCSVAARTPCQVSLVGAP</sequence>
<reference evidence="2 3" key="1">
    <citation type="submission" date="2019-03" db="EMBL/GenBank/DDBJ databases">
        <title>Sequencing the genomes of 1000 actinobacteria strains.</title>
        <authorList>
            <person name="Klenk H.-P."/>
        </authorList>
    </citation>
    <scope>NUCLEOTIDE SEQUENCE [LARGE SCALE GENOMIC DNA]</scope>
    <source>
        <strain evidence="2 3">DSM 18936</strain>
    </source>
</reference>
<name>A0A4R7HVN8_9ACTN</name>
<proteinExistence type="predicted"/>
<organism evidence="2 3">
    <name type="scientific">Ilumatobacter fluminis</name>
    <dbReference type="NCBI Taxonomy" id="467091"/>
    <lineage>
        <taxon>Bacteria</taxon>
        <taxon>Bacillati</taxon>
        <taxon>Actinomycetota</taxon>
        <taxon>Acidimicrobiia</taxon>
        <taxon>Acidimicrobiales</taxon>
        <taxon>Ilumatobacteraceae</taxon>
        <taxon>Ilumatobacter</taxon>
    </lineage>
</organism>
<keyword evidence="3" id="KW-1185">Reference proteome</keyword>
<dbReference type="PROSITE" id="PS50987">
    <property type="entry name" value="HTH_ARSR_2"/>
    <property type="match status" value="1"/>
</dbReference>
<dbReference type="RefSeq" id="WP_133867560.1">
    <property type="nucleotide sequence ID" value="NZ_SOAU01000001.1"/>
</dbReference>
<gene>
    <name evidence="2" type="ORF">BDK89_0627</name>
</gene>
<dbReference type="InterPro" id="IPR036390">
    <property type="entry name" value="WH_DNA-bd_sf"/>
</dbReference>
<evidence type="ECO:0000313" key="2">
    <source>
        <dbReference type="EMBL" id="TDT15067.1"/>
    </source>
</evidence>
<dbReference type="EMBL" id="SOAU01000001">
    <property type="protein sequence ID" value="TDT15067.1"/>
    <property type="molecule type" value="Genomic_DNA"/>
</dbReference>
<comment type="caution">
    <text evidence="2">The sequence shown here is derived from an EMBL/GenBank/DDBJ whole genome shotgun (WGS) entry which is preliminary data.</text>
</comment>